<dbReference type="Gene3D" id="2.60.40.10">
    <property type="entry name" value="Immunoglobulins"/>
    <property type="match status" value="1"/>
</dbReference>
<evidence type="ECO:0000256" key="1">
    <source>
        <dbReference type="ARBA" id="ARBA00022723"/>
    </source>
</evidence>
<evidence type="ECO:0000256" key="2">
    <source>
        <dbReference type="ARBA" id="ARBA00022737"/>
    </source>
</evidence>
<evidence type="ECO:0000256" key="6">
    <source>
        <dbReference type="SAM" id="MobiDB-lite"/>
    </source>
</evidence>
<dbReference type="InterPro" id="IPR013783">
    <property type="entry name" value="Ig-like_fold"/>
</dbReference>
<dbReference type="GO" id="GO:0005737">
    <property type="term" value="C:cytoplasm"/>
    <property type="evidence" value="ECO:0007669"/>
    <property type="project" value="TreeGrafter"/>
</dbReference>
<evidence type="ECO:0000256" key="3">
    <source>
        <dbReference type="ARBA" id="ARBA00022771"/>
    </source>
</evidence>
<dbReference type="SUPFAM" id="SSF57863">
    <property type="entry name" value="ArfGap/RecO-like zinc finger"/>
    <property type="match status" value="1"/>
</dbReference>
<name>A0A915EYH0_9CEST</name>
<evidence type="ECO:0000256" key="5">
    <source>
        <dbReference type="PROSITE-ProRule" id="PRU00288"/>
    </source>
</evidence>
<dbReference type="AlphaFoldDB" id="A0A915EYH0"/>
<dbReference type="GO" id="GO:0016020">
    <property type="term" value="C:membrane"/>
    <property type="evidence" value="ECO:0007669"/>
    <property type="project" value="TreeGrafter"/>
</dbReference>
<dbReference type="WBParaSite" id="maker-E.canG7_contigs_7173-snap-gene-0.38-mRNA-1">
    <property type="protein sequence ID" value="maker-E.canG7_contigs_7173-snap-gene-0.38-mRNA-1"/>
    <property type="gene ID" value="EcG7_02744"/>
</dbReference>
<dbReference type="PANTHER" id="PTHR46134:SF3">
    <property type="entry name" value="ARFGAP WITH FG REPEATS 1"/>
    <property type="match status" value="1"/>
</dbReference>
<keyword evidence="2" id="KW-0677">Repeat</keyword>
<dbReference type="SMART" id="SM00105">
    <property type="entry name" value="ArfGap"/>
    <property type="match status" value="1"/>
</dbReference>
<dbReference type="InterPro" id="IPR003599">
    <property type="entry name" value="Ig_sub"/>
</dbReference>
<dbReference type="Pfam" id="PF01412">
    <property type="entry name" value="ArfGap"/>
    <property type="match status" value="1"/>
</dbReference>
<dbReference type="CDD" id="cd08838">
    <property type="entry name" value="ArfGap_AGFG"/>
    <property type="match status" value="1"/>
</dbReference>
<keyword evidence="3 5" id="KW-0863">Zinc-finger</keyword>
<dbReference type="InterPro" id="IPR037278">
    <property type="entry name" value="ARFGAP/RecO"/>
</dbReference>
<dbReference type="PROSITE" id="PS50835">
    <property type="entry name" value="IG_LIKE"/>
    <property type="match status" value="1"/>
</dbReference>
<feature type="domain" description="Ig-like" evidence="9">
    <location>
        <begin position="7"/>
        <end position="104"/>
    </location>
</feature>
<proteinExistence type="predicted"/>
<dbReference type="InterPro" id="IPR036179">
    <property type="entry name" value="Ig-like_dom_sf"/>
</dbReference>
<dbReference type="InterPro" id="IPR007110">
    <property type="entry name" value="Ig-like_dom"/>
</dbReference>
<keyword evidence="10" id="KW-1185">Reference proteome</keyword>
<dbReference type="GO" id="GO:0008270">
    <property type="term" value="F:zinc ion binding"/>
    <property type="evidence" value="ECO:0007669"/>
    <property type="project" value="UniProtKB-KW"/>
</dbReference>
<feature type="signal peptide" evidence="7">
    <location>
        <begin position="1"/>
        <end position="21"/>
    </location>
</feature>
<reference evidence="11" key="1">
    <citation type="submission" date="2022-11" db="UniProtKB">
        <authorList>
            <consortium name="WormBaseParasite"/>
        </authorList>
    </citation>
    <scope>IDENTIFICATION</scope>
</reference>
<feature type="chain" id="PRO_5037517831" evidence="7">
    <location>
        <begin position="22"/>
        <end position="627"/>
    </location>
</feature>
<dbReference type="InterPro" id="IPR038508">
    <property type="entry name" value="ArfGAP_dom_sf"/>
</dbReference>
<protein>
    <submittedName>
        <fullName evidence="11">Arf-GAP domain-containing protein</fullName>
    </submittedName>
</protein>
<dbReference type="SMART" id="SM00409">
    <property type="entry name" value="IG"/>
    <property type="match status" value="1"/>
</dbReference>
<dbReference type="PROSITE" id="PS50115">
    <property type="entry name" value="ARFGAP"/>
    <property type="match status" value="1"/>
</dbReference>
<dbReference type="InterPro" id="IPR052248">
    <property type="entry name" value="Arf-GAP_FG-repeat_protein"/>
</dbReference>
<dbReference type="PANTHER" id="PTHR46134">
    <property type="entry name" value="DRONGO, ISOFORM F"/>
    <property type="match status" value="1"/>
</dbReference>
<dbReference type="CDD" id="cd00096">
    <property type="entry name" value="Ig"/>
    <property type="match status" value="1"/>
</dbReference>
<keyword evidence="4" id="KW-0862">Zinc</keyword>
<evidence type="ECO:0000256" key="7">
    <source>
        <dbReference type="SAM" id="SignalP"/>
    </source>
</evidence>
<evidence type="ECO:0000313" key="10">
    <source>
        <dbReference type="Proteomes" id="UP000887562"/>
    </source>
</evidence>
<dbReference type="Proteomes" id="UP000887562">
    <property type="component" value="Unplaced"/>
</dbReference>
<organism evidence="10 11">
    <name type="scientific">Echinococcus canadensis</name>
    <dbReference type="NCBI Taxonomy" id="519352"/>
    <lineage>
        <taxon>Eukaryota</taxon>
        <taxon>Metazoa</taxon>
        <taxon>Spiralia</taxon>
        <taxon>Lophotrochozoa</taxon>
        <taxon>Platyhelminthes</taxon>
        <taxon>Cestoda</taxon>
        <taxon>Eucestoda</taxon>
        <taxon>Cyclophyllidea</taxon>
        <taxon>Taeniidae</taxon>
        <taxon>Echinococcus</taxon>
        <taxon>Echinococcus canadensis group</taxon>
    </lineage>
</organism>
<accession>A0A915EYH0</accession>
<sequence>MYFGLVPQFLSLLLCTSLVHCDLVIKPPLLIAEANHDAFFLCQIDSNILSVIWTLPSGEVVLANKTSTDNRFRNSGGFLFISNVSFADSGDYECSIDENTSSVGVLEVFVMPSYTLDLSLVCGLNVILLILFIFFNVLSHIRYKATGSVSDLHASALGTGSVPLIRKITFLSPLNNEGFMQPERLGSLKYPVMSMNRKSQESSAKTLRDLASIQENRFCFDCGQRGPTYINISIGSFVCTGCGGALRKYNQRVKSMSVSNFSSQEIDFIKHRGNKACGKIYLALCDGKEPDERNSDFDDYLRLKYQMQKYRTPDPAVEEEAFRENEEALSRASQNSTTKVNHISANAAAGLIMLNNRSLPTSLCKPPNSAQTSSEITSDKTGTSNPCPVSTPNISRQQISLFSVRLQIVFVVNIDSSTTENDCVFPDPFAEFVAARPAIAASQTANQSSLSTQLAYNTSTTSPLQNIQSVQLSSSSPVYKLPTFPPPPSASTVFSASRPSVSSSLFVNLGCDTASGPVDKYAALAELDRMGKIEDCNKFSRPSVTGTFPSVALTPLGTQQGNPFGSSTYNPFQSQPLSTNNPFAVMNESATVAMQSNTTLAPKAANIPTSLGQNSFNPFVVSRSQHL</sequence>
<dbReference type="PRINTS" id="PR00405">
    <property type="entry name" value="REVINTRACTNG"/>
</dbReference>
<feature type="region of interest" description="Disordered" evidence="6">
    <location>
        <begin position="363"/>
        <end position="389"/>
    </location>
</feature>
<keyword evidence="1" id="KW-0479">Metal-binding</keyword>
<evidence type="ECO:0000259" key="9">
    <source>
        <dbReference type="PROSITE" id="PS50835"/>
    </source>
</evidence>
<evidence type="ECO:0000259" key="8">
    <source>
        <dbReference type="PROSITE" id="PS50115"/>
    </source>
</evidence>
<keyword evidence="7" id="KW-0732">Signal</keyword>
<evidence type="ECO:0000256" key="4">
    <source>
        <dbReference type="ARBA" id="ARBA00022833"/>
    </source>
</evidence>
<dbReference type="GO" id="GO:0005096">
    <property type="term" value="F:GTPase activator activity"/>
    <property type="evidence" value="ECO:0007669"/>
    <property type="project" value="InterPro"/>
</dbReference>
<feature type="compositionally biased region" description="Polar residues" evidence="6">
    <location>
        <begin position="368"/>
        <end position="389"/>
    </location>
</feature>
<dbReference type="InterPro" id="IPR001164">
    <property type="entry name" value="ArfGAP_dom"/>
</dbReference>
<dbReference type="Gene3D" id="1.10.220.150">
    <property type="entry name" value="Arf GTPase activating protein"/>
    <property type="match status" value="1"/>
</dbReference>
<dbReference type="SUPFAM" id="SSF48726">
    <property type="entry name" value="Immunoglobulin"/>
    <property type="match status" value="1"/>
</dbReference>
<feature type="domain" description="Arf-GAP" evidence="8">
    <location>
        <begin position="201"/>
        <end position="319"/>
    </location>
</feature>
<evidence type="ECO:0000313" key="11">
    <source>
        <dbReference type="WBParaSite" id="maker-E.canG7_contigs_7173-snap-gene-0.38-mRNA-1"/>
    </source>
</evidence>